<sequence>MQGSALAWYVVASRMILNRDFFIIHQNLNIEVKYKAL</sequence>
<protein>
    <submittedName>
        <fullName evidence="1">Uncharacterized protein</fullName>
    </submittedName>
</protein>
<accession>A0A3G4RLC2</accession>
<keyword evidence="1" id="KW-0614">Plasmid</keyword>
<organism evidence="1">
    <name type="scientific">Escherichia coli</name>
    <dbReference type="NCBI Taxonomy" id="562"/>
    <lineage>
        <taxon>Bacteria</taxon>
        <taxon>Pseudomonadati</taxon>
        <taxon>Pseudomonadota</taxon>
        <taxon>Gammaproteobacteria</taxon>
        <taxon>Enterobacterales</taxon>
        <taxon>Enterobacteriaceae</taxon>
        <taxon>Escherichia</taxon>
    </lineage>
</organism>
<evidence type="ECO:0000313" key="1">
    <source>
        <dbReference type="EMBL" id="AYU66499.1"/>
    </source>
</evidence>
<name>A0A3G4RLC2_ECOLX</name>
<proteinExistence type="predicted"/>
<geneLocation type="plasmid" evidence="1">
    <name>pConj125k</name>
</geneLocation>
<dbReference type="EMBL" id="MK033499">
    <property type="protein sequence ID" value="AYU66499.1"/>
    <property type="molecule type" value="Genomic_DNA"/>
</dbReference>
<dbReference type="AlphaFoldDB" id="A0A3G4RLC2"/>
<reference evidence="1" key="1">
    <citation type="submission" date="2018-10" db="EMBL/GenBank/DDBJ databases">
        <title>Emergence of a New Multidrug-resistant Salmonella enterica serovar Anatum Clone in Taiwan.</title>
        <authorList>
            <person name="Wang Y.-W."/>
            <person name="Hong Y.-P."/>
            <person name="Chen Y.-S."/>
            <person name="Chiou C.-S."/>
        </authorList>
    </citation>
    <scope>NUCLEOTIDE SEQUENCE</scope>
    <source>
        <strain evidence="1">C600_pConj125k</strain>
        <plasmid evidence="1">pConj125k</plasmid>
    </source>
</reference>